<reference evidence="1" key="1">
    <citation type="submission" date="2021-06" db="EMBL/GenBank/DDBJ databases">
        <authorList>
            <person name="Kallberg Y."/>
            <person name="Tangrot J."/>
            <person name="Rosling A."/>
        </authorList>
    </citation>
    <scope>NUCLEOTIDE SEQUENCE</scope>
    <source>
        <strain evidence="1">28 12/20/2015</strain>
    </source>
</reference>
<dbReference type="EMBL" id="CAJVPW010073304">
    <property type="protein sequence ID" value="CAG8795206.1"/>
    <property type="molecule type" value="Genomic_DNA"/>
</dbReference>
<evidence type="ECO:0000313" key="2">
    <source>
        <dbReference type="Proteomes" id="UP000789366"/>
    </source>
</evidence>
<dbReference type="Proteomes" id="UP000789366">
    <property type="component" value="Unassembled WGS sequence"/>
</dbReference>
<name>A0ACA9RJQ1_9GLOM</name>
<accession>A0ACA9RJQ1</accession>
<organism evidence="1 2">
    <name type="scientific">Cetraspora pellucida</name>
    <dbReference type="NCBI Taxonomy" id="1433469"/>
    <lineage>
        <taxon>Eukaryota</taxon>
        <taxon>Fungi</taxon>
        <taxon>Fungi incertae sedis</taxon>
        <taxon>Mucoromycota</taxon>
        <taxon>Glomeromycotina</taxon>
        <taxon>Glomeromycetes</taxon>
        <taxon>Diversisporales</taxon>
        <taxon>Gigasporaceae</taxon>
        <taxon>Cetraspora</taxon>
    </lineage>
</organism>
<comment type="caution">
    <text evidence="1">The sequence shown here is derived from an EMBL/GenBank/DDBJ whole genome shotgun (WGS) entry which is preliminary data.</text>
</comment>
<feature type="non-terminal residue" evidence="1">
    <location>
        <position position="79"/>
    </location>
</feature>
<keyword evidence="2" id="KW-1185">Reference proteome</keyword>
<feature type="non-terminal residue" evidence="1">
    <location>
        <position position="1"/>
    </location>
</feature>
<gene>
    <name evidence="1" type="ORF">SPELUC_LOCUS17581</name>
</gene>
<proteinExistence type="predicted"/>
<evidence type="ECO:0000313" key="1">
    <source>
        <dbReference type="EMBL" id="CAG8795206.1"/>
    </source>
</evidence>
<sequence length="79" mass="9062">SQNNHEIIASLENKGTDTETYCRVDCAFFVPDGNICINCKMLYNTLYKIEKRHTISVQPVKTSHVFREILTELVQNTGK</sequence>
<protein>
    <submittedName>
        <fullName evidence="1">14477_t:CDS:1</fullName>
    </submittedName>
</protein>